<feature type="domain" description="D-isomer specific 2-hydroxyacid dehydrogenase catalytic" evidence="4">
    <location>
        <begin position="45"/>
        <end position="311"/>
    </location>
</feature>
<evidence type="ECO:0000313" key="6">
    <source>
        <dbReference type="EMBL" id="MEW9307281.1"/>
    </source>
</evidence>
<name>A0ABV3PP57_9HYPH</name>
<dbReference type="Proteomes" id="UP001555786">
    <property type="component" value="Unassembled WGS sequence"/>
</dbReference>
<dbReference type="SUPFAM" id="SSF51735">
    <property type="entry name" value="NAD(P)-binding Rossmann-fold domains"/>
    <property type="match status" value="1"/>
</dbReference>
<feature type="domain" description="D-isomer specific 2-hydroxyacid dehydrogenase NAD-binding" evidence="5">
    <location>
        <begin position="108"/>
        <end position="280"/>
    </location>
</feature>
<keyword evidence="7" id="KW-1185">Reference proteome</keyword>
<sequence>MMKPDLLMMGSYPDGDMEALSSAYRLHKLWELGSDGPAVSIRPLIRAIATRGDLGVDAQTLEILPHLEIIACYGVGVDAIDLDMARARGIRVTNTPEVLNGDVADLAIGLALAAMRRIPTGDAHVRSGAWAKGNPPLTPRLHGKKLGIAGLGRIGSTVARRFSGFDMDIGYFGRSPHEDAPYRFFDDLTALAAWADLLVLTLPGGAATQKIVGKEVLQALGPEGYLVNVSRGTTVDEEALLQALEARTIAGAGLDVFWNEPRIDPRFARLDNVVLQPHLGSATIETRRAMGQLVRDNLTAHFAGLPLLTPVI</sequence>
<gene>
    <name evidence="6" type="ORF">ABXS05_17145</name>
</gene>
<keyword evidence="2" id="KW-0520">NAD</keyword>
<dbReference type="InterPro" id="IPR050223">
    <property type="entry name" value="D-isomer_2-hydroxyacid_DH"/>
</dbReference>
<keyword evidence="1 3" id="KW-0560">Oxidoreductase</keyword>
<dbReference type="SUPFAM" id="SSF52283">
    <property type="entry name" value="Formate/glycerate dehydrogenase catalytic domain-like"/>
    <property type="match status" value="1"/>
</dbReference>
<proteinExistence type="inferred from homology"/>
<dbReference type="RefSeq" id="WP_367624770.1">
    <property type="nucleotide sequence ID" value="NZ_JBFNQD010000005.1"/>
</dbReference>
<comment type="similarity">
    <text evidence="3">Belongs to the D-isomer specific 2-hydroxyacid dehydrogenase family.</text>
</comment>
<dbReference type="PANTHER" id="PTHR10996:SF178">
    <property type="entry name" value="2-HYDROXYACID DEHYDROGENASE YGL185C-RELATED"/>
    <property type="match status" value="1"/>
</dbReference>
<dbReference type="PANTHER" id="PTHR10996">
    <property type="entry name" value="2-HYDROXYACID DEHYDROGENASE-RELATED"/>
    <property type="match status" value="1"/>
</dbReference>
<reference evidence="6 7" key="1">
    <citation type="submission" date="2024-07" db="EMBL/GenBank/DDBJ databases">
        <title>Description of Labrys sedimenti sp. nov., isolated from a diclofenac-degrading enrichment culture.</title>
        <authorList>
            <person name="Tancsics A."/>
            <person name="Csepanyi A."/>
        </authorList>
    </citation>
    <scope>NUCLEOTIDE SEQUENCE [LARGE SCALE GENOMIC DNA]</scope>
    <source>
        <strain evidence="6 7">LMG 23578</strain>
    </source>
</reference>
<dbReference type="Pfam" id="PF00389">
    <property type="entry name" value="2-Hacid_dh"/>
    <property type="match status" value="1"/>
</dbReference>
<evidence type="ECO:0000259" key="4">
    <source>
        <dbReference type="Pfam" id="PF00389"/>
    </source>
</evidence>
<evidence type="ECO:0000259" key="5">
    <source>
        <dbReference type="Pfam" id="PF02826"/>
    </source>
</evidence>
<dbReference type="InterPro" id="IPR006140">
    <property type="entry name" value="D-isomer_DH_NAD-bd"/>
</dbReference>
<evidence type="ECO:0000256" key="3">
    <source>
        <dbReference type="RuleBase" id="RU003719"/>
    </source>
</evidence>
<dbReference type="Gene3D" id="3.40.50.720">
    <property type="entry name" value="NAD(P)-binding Rossmann-like Domain"/>
    <property type="match status" value="2"/>
</dbReference>
<protein>
    <submittedName>
        <fullName evidence="6">2-hydroxyacid dehydrogenase</fullName>
    </submittedName>
</protein>
<dbReference type="EMBL" id="JBFNQD010000005">
    <property type="protein sequence ID" value="MEW9307281.1"/>
    <property type="molecule type" value="Genomic_DNA"/>
</dbReference>
<dbReference type="Pfam" id="PF02826">
    <property type="entry name" value="2-Hacid_dh_C"/>
    <property type="match status" value="1"/>
</dbReference>
<organism evidence="6 7">
    <name type="scientific">Labrys neptuniae</name>
    <dbReference type="NCBI Taxonomy" id="376174"/>
    <lineage>
        <taxon>Bacteria</taxon>
        <taxon>Pseudomonadati</taxon>
        <taxon>Pseudomonadota</taxon>
        <taxon>Alphaproteobacteria</taxon>
        <taxon>Hyphomicrobiales</taxon>
        <taxon>Xanthobacteraceae</taxon>
        <taxon>Labrys</taxon>
    </lineage>
</organism>
<evidence type="ECO:0000256" key="1">
    <source>
        <dbReference type="ARBA" id="ARBA00023002"/>
    </source>
</evidence>
<evidence type="ECO:0000313" key="7">
    <source>
        <dbReference type="Proteomes" id="UP001555786"/>
    </source>
</evidence>
<comment type="caution">
    <text evidence="6">The sequence shown here is derived from an EMBL/GenBank/DDBJ whole genome shotgun (WGS) entry which is preliminary data.</text>
</comment>
<evidence type="ECO:0000256" key="2">
    <source>
        <dbReference type="ARBA" id="ARBA00023027"/>
    </source>
</evidence>
<dbReference type="InterPro" id="IPR006139">
    <property type="entry name" value="D-isomer_2_OHA_DH_cat_dom"/>
</dbReference>
<accession>A0ABV3PP57</accession>
<dbReference type="InterPro" id="IPR036291">
    <property type="entry name" value="NAD(P)-bd_dom_sf"/>
</dbReference>
<dbReference type="CDD" id="cd12156">
    <property type="entry name" value="HPPR"/>
    <property type="match status" value="1"/>
</dbReference>